<evidence type="ECO:0000313" key="2">
    <source>
        <dbReference type="Proteomes" id="UP000308489"/>
    </source>
</evidence>
<proteinExistence type="predicted"/>
<reference evidence="1 2" key="1">
    <citation type="submission" date="2019-05" db="EMBL/GenBank/DDBJ databases">
        <authorList>
            <consortium name="Pathogen Informatics"/>
        </authorList>
    </citation>
    <scope>NUCLEOTIDE SEQUENCE [LARGE SCALE GENOMIC DNA]</scope>
    <source>
        <strain evidence="1 2">NCTC503</strain>
    </source>
</reference>
<evidence type="ECO:0000313" key="1">
    <source>
        <dbReference type="EMBL" id="VTQ86808.1"/>
    </source>
</evidence>
<dbReference type="KEGG" id="hhw:NCTC503_00986"/>
<name>A0A4U9R7P8_HATHI</name>
<protein>
    <submittedName>
        <fullName evidence="1">Uncharacterized protein</fullName>
    </submittedName>
</protein>
<keyword evidence="2" id="KW-1185">Reference proteome</keyword>
<dbReference type="RefSeq" id="WP_138209691.1">
    <property type="nucleotide sequence ID" value="NZ_CBCRUQ010000004.1"/>
</dbReference>
<organism evidence="1 2">
    <name type="scientific">Hathewaya histolytica</name>
    <name type="common">Clostridium histolyticum</name>
    <dbReference type="NCBI Taxonomy" id="1498"/>
    <lineage>
        <taxon>Bacteria</taxon>
        <taxon>Bacillati</taxon>
        <taxon>Bacillota</taxon>
        <taxon>Clostridia</taxon>
        <taxon>Eubacteriales</taxon>
        <taxon>Clostridiaceae</taxon>
        <taxon>Hathewaya</taxon>
    </lineage>
</organism>
<dbReference type="AlphaFoldDB" id="A0A4U9R7P8"/>
<gene>
    <name evidence="1" type="ORF">NCTC503_00986</name>
</gene>
<accession>A0A4U9R7P8</accession>
<dbReference type="Proteomes" id="UP000308489">
    <property type="component" value="Chromosome 1"/>
</dbReference>
<dbReference type="EMBL" id="LR590481">
    <property type="protein sequence ID" value="VTQ86808.1"/>
    <property type="molecule type" value="Genomic_DNA"/>
</dbReference>
<sequence>MRYLEKTFEIEDFKNKITLPFLVDRKINDSEYIYRVIIKDGLNSYAYGQSINGALTIKELDVLLAMMNIFDYSSNKRTKEYNIKFSSRELLLNLKKPYTLENINKLKYILNVLCDSHLDKISIIERYTWNRTNQDDVYYIKLGNDIFEYYYLKVYKKIDYNKYCALVEKLSGKLYIHFLHNPILEEYDKKELIQDMLIQPNQFALIENALYELRWNRIIENFSIIGGYVVIKKD</sequence>